<accession>A0AAW7Z9Q5</accession>
<dbReference type="RefSeq" id="WP_304540840.1">
    <property type="nucleotide sequence ID" value="NZ_JARPTC010000002.1"/>
</dbReference>
<dbReference type="AlphaFoldDB" id="A0AAW7Z9Q5"/>
<organism evidence="1 2">
    <name type="scientific">Desulforamulus aquiferis</name>
    <dbReference type="NCBI Taxonomy" id="1397668"/>
    <lineage>
        <taxon>Bacteria</taxon>
        <taxon>Bacillati</taxon>
        <taxon>Bacillota</taxon>
        <taxon>Clostridia</taxon>
        <taxon>Eubacteriales</taxon>
        <taxon>Peptococcaceae</taxon>
        <taxon>Desulforamulus</taxon>
    </lineage>
</organism>
<dbReference type="PANTHER" id="PTHR41260">
    <property type="entry name" value="PROTEIN ECSC"/>
    <property type="match status" value="1"/>
</dbReference>
<name>A0AAW7Z9Q5_9FIRM</name>
<dbReference type="InterPro" id="IPR024787">
    <property type="entry name" value="EcsC"/>
</dbReference>
<keyword evidence="2" id="KW-1185">Reference proteome</keyword>
<reference evidence="1" key="2">
    <citation type="submission" date="2023-03" db="EMBL/GenBank/DDBJ databases">
        <authorList>
            <person name="Zhang Z."/>
        </authorList>
    </citation>
    <scope>NUCLEOTIDE SEQUENCE</scope>
    <source>
        <strain evidence="1">DSA</strain>
    </source>
</reference>
<proteinExistence type="predicted"/>
<gene>
    <name evidence="1" type="ORF">P6N53_02295</name>
</gene>
<dbReference type="EMBL" id="JARPTC010000002">
    <property type="protein sequence ID" value="MDO7786052.1"/>
    <property type="molecule type" value="Genomic_DNA"/>
</dbReference>
<comment type="caution">
    <text evidence="1">The sequence shown here is derived from an EMBL/GenBank/DDBJ whole genome shotgun (WGS) entry which is preliminary data.</text>
</comment>
<evidence type="ECO:0000313" key="1">
    <source>
        <dbReference type="EMBL" id="MDO7786052.1"/>
    </source>
</evidence>
<dbReference type="Proteomes" id="UP001172911">
    <property type="component" value="Unassembled WGS sequence"/>
</dbReference>
<protein>
    <submittedName>
        <fullName evidence="1">EcsC family protein</fullName>
    </submittedName>
</protein>
<reference evidence="1" key="1">
    <citation type="journal article" date="2023" name="J. Hazard. Mater.">
        <title>Anaerobic biodegradation of pyrene and benzo[a]pyrene by a new sulfate-reducing Desulforamulus aquiferis strain DSA.</title>
        <authorList>
            <person name="Zhang Z."/>
            <person name="Sun J."/>
            <person name="Gong X."/>
            <person name="Wang C."/>
            <person name="Wang H."/>
        </authorList>
    </citation>
    <scope>NUCLEOTIDE SEQUENCE</scope>
    <source>
        <strain evidence="1">DSA</strain>
    </source>
</reference>
<evidence type="ECO:0000313" key="2">
    <source>
        <dbReference type="Proteomes" id="UP001172911"/>
    </source>
</evidence>
<dbReference type="Pfam" id="PF12787">
    <property type="entry name" value="EcsC"/>
    <property type="match status" value="1"/>
</dbReference>
<dbReference type="PANTHER" id="PTHR41260:SF1">
    <property type="entry name" value="PROTEIN ECSC"/>
    <property type="match status" value="1"/>
</dbReference>
<sequence>MRNYEDRVIAELTLWQRKMTRKPSLVGKYTKGIQIKVNNLIPDKIHTLLTNTIKNMVQATLVGSQYTTRVPRLEGVSLEGRERLVKERLEFYRKAAAVEGAGTGAGGIFLGLADFPLLLGLKIKFLFEVASLYGFDVKDYRERLYILHLFQLAFSSETRRAASYRKILNWQETLKGFPPELKLESIDWQLFQQEYRDHIDLVKMLQLIPGFGAVVGLCANYTLMNKLGETAINGYRLRWYS</sequence>